<comment type="caution">
    <text evidence="2">The sequence shown here is derived from an EMBL/GenBank/DDBJ whole genome shotgun (WGS) entry which is preliminary data.</text>
</comment>
<dbReference type="GO" id="GO:0046503">
    <property type="term" value="P:glycerolipid catabolic process"/>
    <property type="evidence" value="ECO:0007669"/>
    <property type="project" value="TreeGrafter"/>
</dbReference>
<protein>
    <submittedName>
        <fullName evidence="2">Pimeloyl-ACP methyl ester carboxylesterase</fullName>
    </submittedName>
</protein>
<dbReference type="AlphaFoldDB" id="A0A7W7QAH5"/>
<organism evidence="2 3">
    <name type="scientific">Actinophytocola algeriensis</name>
    <dbReference type="NCBI Taxonomy" id="1768010"/>
    <lineage>
        <taxon>Bacteria</taxon>
        <taxon>Bacillati</taxon>
        <taxon>Actinomycetota</taxon>
        <taxon>Actinomycetes</taxon>
        <taxon>Pseudonocardiales</taxon>
        <taxon>Pseudonocardiaceae</taxon>
    </lineage>
</organism>
<dbReference type="RefSeq" id="WP_184813922.1">
    <property type="nucleotide sequence ID" value="NZ_JACHJQ010000006.1"/>
</dbReference>
<dbReference type="InterPro" id="IPR029058">
    <property type="entry name" value="AB_hydrolase_fold"/>
</dbReference>
<accession>A0A7W7QAH5</accession>
<dbReference type="PANTHER" id="PTHR43433">
    <property type="entry name" value="HYDROLASE, ALPHA/BETA FOLD FAMILY PROTEIN"/>
    <property type="match status" value="1"/>
</dbReference>
<keyword evidence="3" id="KW-1185">Reference proteome</keyword>
<evidence type="ECO:0000313" key="3">
    <source>
        <dbReference type="Proteomes" id="UP000520767"/>
    </source>
</evidence>
<reference evidence="2 3" key="1">
    <citation type="submission" date="2020-08" db="EMBL/GenBank/DDBJ databases">
        <title>Genomic Encyclopedia of Type Strains, Phase III (KMG-III): the genomes of soil and plant-associated and newly described type strains.</title>
        <authorList>
            <person name="Whitman W."/>
        </authorList>
    </citation>
    <scope>NUCLEOTIDE SEQUENCE [LARGE SCALE GENOMIC DNA]</scope>
    <source>
        <strain evidence="2 3">CECT 8960</strain>
    </source>
</reference>
<dbReference type="Proteomes" id="UP000520767">
    <property type="component" value="Unassembled WGS sequence"/>
</dbReference>
<dbReference type="EMBL" id="JACHJQ010000006">
    <property type="protein sequence ID" value="MBB4909873.1"/>
    <property type="molecule type" value="Genomic_DNA"/>
</dbReference>
<dbReference type="Gene3D" id="3.40.50.1820">
    <property type="entry name" value="alpha/beta hydrolase"/>
    <property type="match status" value="1"/>
</dbReference>
<name>A0A7W7QAH5_9PSEU</name>
<dbReference type="Pfam" id="PF00561">
    <property type="entry name" value="Abhydrolase_1"/>
    <property type="match status" value="1"/>
</dbReference>
<feature type="domain" description="AB hydrolase-1" evidence="1">
    <location>
        <begin position="19"/>
        <end position="122"/>
    </location>
</feature>
<dbReference type="InterPro" id="IPR050471">
    <property type="entry name" value="AB_hydrolase"/>
</dbReference>
<dbReference type="GO" id="GO:0004806">
    <property type="term" value="F:triacylglycerol lipase activity"/>
    <property type="evidence" value="ECO:0007669"/>
    <property type="project" value="TreeGrafter"/>
</dbReference>
<dbReference type="PANTHER" id="PTHR43433:SF5">
    <property type="entry name" value="AB HYDROLASE-1 DOMAIN-CONTAINING PROTEIN"/>
    <property type="match status" value="1"/>
</dbReference>
<gene>
    <name evidence="2" type="ORF">FHR82_006131</name>
</gene>
<dbReference type="SUPFAM" id="SSF53474">
    <property type="entry name" value="alpha/beta-Hydrolases"/>
    <property type="match status" value="1"/>
</dbReference>
<evidence type="ECO:0000259" key="1">
    <source>
        <dbReference type="Pfam" id="PF00561"/>
    </source>
</evidence>
<evidence type="ECO:0000313" key="2">
    <source>
        <dbReference type="EMBL" id="MBB4909873.1"/>
    </source>
</evidence>
<dbReference type="InterPro" id="IPR000073">
    <property type="entry name" value="AB_hydrolase_1"/>
</dbReference>
<sequence>MRLDVPGATLRYETRGSGPALLMIPGGPTDAHAFDGLAPLLTGTVITYDPRGLGRSTSEPGAITVHQQAEDALAVLDAVTREPADVFAHSGGAITALALVAKHPERLRTAVLLEPPLVELLPEADRMREETAEVVAAYEEGGIAAAGAVFAKQSGLDGPEGPPDPGFMANLDVFFGQMYAPIGEFHADLDAVLAATTRIEVGVGTTSKGEVAHRASVALAAALGRVPVEFPGDHAGFGTDPRASADVLRRLLS</sequence>
<proteinExistence type="predicted"/>